<feature type="compositionally biased region" description="Polar residues" evidence="1">
    <location>
        <begin position="89"/>
        <end position="99"/>
    </location>
</feature>
<feature type="region of interest" description="Disordered" evidence="1">
    <location>
        <begin position="225"/>
        <end position="261"/>
    </location>
</feature>
<name>A0A093G324_DRYPU</name>
<evidence type="ECO:0000313" key="2">
    <source>
        <dbReference type="EMBL" id="KFV61169.1"/>
    </source>
</evidence>
<feature type="region of interest" description="Disordered" evidence="1">
    <location>
        <begin position="67"/>
        <end position="114"/>
    </location>
</feature>
<feature type="compositionally biased region" description="Basic and acidic residues" evidence="1">
    <location>
        <begin position="249"/>
        <end position="261"/>
    </location>
</feature>
<dbReference type="GO" id="GO:0005814">
    <property type="term" value="C:centriole"/>
    <property type="evidence" value="ECO:0007669"/>
    <property type="project" value="TreeGrafter"/>
</dbReference>
<keyword evidence="3" id="KW-1185">Reference proteome</keyword>
<dbReference type="PANTHER" id="PTHR21553:SF22">
    <property type="entry name" value="CENTROSOME-ASSOCIATED PROTEIN ALMS1"/>
    <property type="match status" value="1"/>
</dbReference>
<dbReference type="Proteomes" id="UP000053875">
    <property type="component" value="Unassembled WGS sequence"/>
</dbReference>
<protein>
    <recommendedName>
        <fullName evidence="4">Alstrom syndrome protein 1</fullName>
    </recommendedName>
</protein>
<evidence type="ECO:0000313" key="3">
    <source>
        <dbReference type="Proteomes" id="UP000053875"/>
    </source>
</evidence>
<dbReference type="GO" id="GO:0008017">
    <property type="term" value="F:microtubule binding"/>
    <property type="evidence" value="ECO:0007669"/>
    <property type="project" value="TreeGrafter"/>
</dbReference>
<dbReference type="GO" id="GO:0046599">
    <property type="term" value="P:regulation of centriole replication"/>
    <property type="evidence" value="ECO:0007669"/>
    <property type="project" value="TreeGrafter"/>
</dbReference>
<dbReference type="STRING" id="118200.A0A093G324"/>
<proteinExistence type="predicted"/>
<feature type="compositionally biased region" description="Basic and acidic residues" evidence="1">
    <location>
        <begin position="232"/>
        <end position="241"/>
    </location>
</feature>
<feature type="non-terminal residue" evidence="2">
    <location>
        <position position="261"/>
    </location>
</feature>
<dbReference type="AlphaFoldDB" id="A0A093G324"/>
<dbReference type="GO" id="GO:0005829">
    <property type="term" value="C:cytosol"/>
    <property type="evidence" value="ECO:0007669"/>
    <property type="project" value="TreeGrafter"/>
</dbReference>
<feature type="compositionally biased region" description="Basic and acidic residues" evidence="1">
    <location>
        <begin position="74"/>
        <end position="87"/>
    </location>
</feature>
<accession>A0A093G324</accession>
<feature type="non-terminal residue" evidence="2">
    <location>
        <position position="1"/>
    </location>
</feature>
<dbReference type="GO" id="GO:0005813">
    <property type="term" value="C:centrosome"/>
    <property type="evidence" value="ECO:0007669"/>
    <property type="project" value="TreeGrafter"/>
</dbReference>
<evidence type="ECO:0008006" key="4">
    <source>
        <dbReference type="Google" id="ProtNLM"/>
    </source>
</evidence>
<gene>
    <name evidence="2" type="ORF">N307_13981</name>
</gene>
<dbReference type="EMBL" id="KL214726">
    <property type="protein sequence ID" value="KFV61169.1"/>
    <property type="molecule type" value="Genomic_DNA"/>
</dbReference>
<evidence type="ECO:0000256" key="1">
    <source>
        <dbReference type="SAM" id="MobiDB-lite"/>
    </source>
</evidence>
<organism evidence="2 3">
    <name type="scientific">Dryobates pubescens</name>
    <name type="common">Downy woodpecker</name>
    <name type="synonym">Picoides pubescens</name>
    <dbReference type="NCBI Taxonomy" id="118200"/>
    <lineage>
        <taxon>Eukaryota</taxon>
        <taxon>Metazoa</taxon>
        <taxon>Chordata</taxon>
        <taxon>Craniata</taxon>
        <taxon>Vertebrata</taxon>
        <taxon>Euteleostomi</taxon>
        <taxon>Archelosauria</taxon>
        <taxon>Archosauria</taxon>
        <taxon>Dinosauria</taxon>
        <taxon>Saurischia</taxon>
        <taxon>Theropoda</taxon>
        <taxon>Coelurosauria</taxon>
        <taxon>Aves</taxon>
        <taxon>Neognathae</taxon>
        <taxon>Neoaves</taxon>
        <taxon>Telluraves</taxon>
        <taxon>Coraciimorphae</taxon>
        <taxon>Piciformes</taxon>
        <taxon>Picidae</taxon>
        <taxon>Dryobates</taxon>
    </lineage>
</organism>
<sequence>TQMLSSTDEEERKSRAWVKLRLASCSEDSLSDWNEEDQRRIAEIKAELLQSAQKSALAKHPWMRGLKAASELSHNQEQDTEHFKAPSDKTLQPDNQPQGIGSKELAESSLGQSVPLPRADPADCCLLKDRHFKSVSTVQSPTCHQRQAAATSHPDAVQLPPPLQKAWDTCRVRSAAASAAHTAACSAAQKQLSMDTRCEDAAKQITSITFASRKRLQSPLTPVALSSSLSRDGLDGIKPLEPDSASTEEESHGKQHGEKAK</sequence>
<reference evidence="2 3" key="1">
    <citation type="submission" date="2014-04" db="EMBL/GenBank/DDBJ databases">
        <title>Genome evolution of avian class.</title>
        <authorList>
            <person name="Zhang G."/>
            <person name="Li C."/>
        </authorList>
    </citation>
    <scope>NUCLEOTIDE SEQUENCE [LARGE SCALE GENOMIC DNA]</scope>
    <source>
        <strain evidence="2">BGI_N307</strain>
    </source>
</reference>
<dbReference type="PANTHER" id="PTHR21553">
    <property type="entry name" value="ALMS1-RELATED"/>
    <property type="match status" value="1"/>
</dbReference>